<comment type="caution">
    <text evidence="7">The sequence shown here is derived from an EMBL/GenBank/DDBJ whole genome shotgun (WGS) entry which is preliminary data.</text>
</comment>
<dbReference type="PANTHER" id="PTHR38480:SF1">
    <property type="entry name" value="SLR0254 PROTEIN"/>
    <property type="match status" value="1"/>
</dbReference>
<evidence type="ECO:0000313" key="7">
    <source>
        <dbReference type="EMBL" id="PHK97258.1"/>
    </source>
</evidence>
<dbReference type="EMBL" id="PDLO01000010">
    <property type="protein sequence ID" value="PHK97258.1"/>
    <property type="molecule type" value="Genomic_DNA"/>
</dbReference>
<dbReference type="PANTHER" id="PTHR38480">
    <property type="entry name" value="SLR0254 PROTEIN"/>
    <property type="match status" value="1"/>
</dbReference>
<gene>
    <name evidence="7" type="ORF">CGL56_16905</name>
</gene>
<name>A0A2G0CB97_9BACT</name>
<evidence type="ECO:0000256" key="4">
    <source>
        <dbReference type="ARBA" id="ARBA00023136"/>
    </source>
</evidence>
<keyword evidence="4 5" id="KW-0472">Membrane</keyword>
<organism evidence="7 8">
    <name type="scientific">Neolewinella marina</name>
    <dbReference type="NCBI Taxonomy" id="438751"/>
    <lineage>
        <taxon>Bacteria</taxon>
        <taxon>Pseudomonadati</taxon>
        <taxon>Bacteroidota</taxon>
        <taxon>Saprospiria</taxon>
        <taxon>Saprospirales</taxon>
        <taxon>Lewinellaceae</taxon>
        <taxon>Neolewinella</taxon>
    </lineage>
</organism>
<dbReference type="OrthoDB" id="9814143at2"/>
<keyword evidence="2 5" id="KW-0812">Transmembrane</keyword>
<evidence type="ECO:0000313" key="8">
    <source>
        <dbReference type="Proteomes" id="UP000226437"/>
    </source>
</evidence>
<evidence type="ECO:0000256" key="5">
    <source>
        <dbReference type="SAM" id="Phobius"/>
    </source>
</evidence>
<feature type="transmembrane region" description="Helical" evidence="5">
    <location>
        <begin position="25"/>
        <end position="46"/>
    </location>
</feature>
<keyword evidence="8" id="KW-1185">Reference proteome</keyword>
<dbReference type="RefSeq" id="WP_099107770.1">
    <property type="nucleotide sequence ID" value="NZ_JAATJF010000006.1"/>
</dbReference>
<dbReference type="InterPro" id="IPR010432">
    <property type="entry name" value="RDD"/>
</dbReference>
<dbReference type="GO" id="GO:0016020">
    <property type="term" value="C:membrane"/>
    <property type="evidence" value="ECO:0007669"/>
    <property type="project" value="UniProtKB-SubCell"/>
</dbReference>
<dbReference type="Pfam" id="PF06271">
    <property type="entry name" value="RDD"/>
    <property type="match status" value="1"/>
</dbReference>
<accession>A0A2G0CB97</accession>
<reference evidence="7 8" key="1">
    <citation type="submission" date="2017-10" db="EMBL/GenBank/DDBJ databases">
        <title>The draft genome sequence of Lewinella marina KCTC 32374.</title>
        <authorList>
            <person name="Wang K."/>
        </authorList>
    </citation>
    <scope>NUCLEOTIDE SEQUENCE [LARGE SCALE GENOMIC DNA]</scope>
    <source>
        <strain evidence="7 8">MKG-38</strain>
    </source>
</reference>
<keyword evidence="3 5" id="KW-1133">Transmembrane helix</keyword>
<proteinExistence type="predicted"/>
<sequence>MPSVTIHTPQNVEIDYETARLGSRIGAWFIDAIVLLLSYLCCLYAVEQLGAGLNDDVALRLGPVFWVVLYFFTAEWLWRGHTVGKRLLNLRVIRLDGEDPTPADFLLRAVFLLPDVLFTAGTLAVLFITTGQRGQRLGDLVARTVVIQTDPPAGVTLVDLLKIRHRDHHPVRYPAVQRLSEADMLTVQQCLLRYRRYPNRAHREALALARARLLEVLALDAAAVEPEAEAFLETLLLDYIVLTR</sequence>
<evidence type="ECO:0000259" key="6">
    <source>
        <dbReference type="Pfam" id="PF06271"/>
    </source>
</evidence>
<evidence type="ECO:0000256" key="3">
    <source>
        <dbReference type="ARBA" id="ARBA00022989"/>
    </source>
</evidence>
<dbReference type="Proteomes" id="UP000226437">
    <property type="component" value="Unassembled WGS sequence"/>
</dbReference>
<dbReference type="AlphaFoldDB" id="A0A2G0CB97"/>
<comment type="subcellular location">
    <subcellularLocation>
        <location evidence="1">Membrane</location>
        <topology evidence="1">Multi-pass membrane protein</topology>
    </subcellularLocation>
</comment>
<protein>
    <recommendedName>
        <fullName evidence="6">RDD domain-containing protein</fullName>
    </recommendedName>
</protein>
<evidence type="ECO:0000256" key="1">
    <source>
        <dbReference type="ARBA" id="ARBA00004141"/>
    </source>
</evidence>
<evidence type="ECO:0000256" key="2">
    <source>
        <dbReference type="ARBA" id="ARBA00022692"/>
    </source>
</evidence>
<feature type="transmembrane region" description="Helical" evidence="5">
    <location>
        <begin position="58"/>
        <end position="78"/>
    </location>
</feature>
<feature type="transmembrane region" description="Helical" evidence="5">
    <location>
        <begin position="105"/>
        <end position="128"/>
    </location>
</feature>
<feature type="domain" description="RDD" evidence="6">
    <location>
        <begin position="19"/>
        <end position="142"/>
    </location>
</feature>